<dbReference type="Proteomes" id="UP000050902">
    <property type="component" value="Unassembled WGS sequence"/>
</dbReference>
<evidence type="ECO:0000313" key="4">
    <source>
        <dbReference type="Proteomes" id="UP000050902"/>
    </source>
</evidence>
<evidence type="ECO:0000256" key="1">
    <source>
        <dbReference type="SAM" id="MobiDB-lite"/>
    </source>
</evidence>
<dbReference type="Pfam" id="PF05275">
    <property type="entry name" value="CopB"/>
    <property type="match status" value="1"/>
</dbReference>
<dbReference type="RefSeq" id="WP_235504323.1">
    <property type="nucleotide sequence ID" value="NZ_LDJG01000005.1"/>
</dbReference>
<evidence type="ECO:0000256" key="2">
    <source>
        <dbReference type="SAM" id="SignalP"/>
    </source>
</evidence>
<sequence>MKTTTRSLLFIALAAATGSAAAQDAHAGHHGYGATAKPDPHAGHASAIAAKAAEKDPHAGHAGPGGTATADDPHAGHGTPAGTSGRSGMPAGHAAHMDHASHATPQPVDPHAGHAQATAAKAVEKDPHAGHVGPGGTTMADNPHAGHSTPAGHAAHMGHASHATPHPVDPHAGHAMEAPAGEPAHSHDAHAGHAMHGAHAPATAAVPSDAGTHGAHGAHDEHAGHGAAAMQAPREPIPEPTAADLAAAFPTLAPHAMEHAPGFNSLVLFDHMEAWDNAHGSGQSWAAKGWFGGDIDRLWLRSEGQRSEGRLGGWSLDALYGHAISPWWDAVGGVRHDGGDAAGLTRAAIGVQGLAPYKFEFAATAYLGGPRRAELAVEAEYSLLLSNRLILQPSLAASLAADSDPHRGVGSGLGHVEAGLRLRYEITRRFAPYVGFVHERRFGRTAGLHRDAGESPCDSRWVAGVRFWF</sequence>
<reference evidence="3 4" key="1">
    <citation type="submission" date="2015-05" db="EMBL/GenBank/DDBJ databases">
        <title>Genome sequencing and analysis of members of genus Stenotrophomonas.</title>
        <authorList>
            <person name="Patil P.P."/>
            <person name="Midha S."/>
            <person name="Patil P.B."/>
        </authorList>
    </citation>
    <scope>NUCLEOTIDE SEQUENCE [LARGE SCALE GENOMIC DNA]</scope>
    <source>
        <strain evidence="3 4">DSM 12575</strain>
    </source>
</reference>
<evidence type="ECO:0008006" key="5">
    <source>
        <dbReference type="Google" id="ProtNLM"/>
    </source>
</evidence>
<feature type="region of interest" description="Disordered" evidence="1">
    <location>
        <begin position="29"/>
        <end position="233"/>
    </location>
</feature>
<dbReference type="InterPro" id="IPR007939">
    <property type="entry name" value="Cu-R_B_prcur"/>
</dbReference>
<name>A0ABR5NMP4_9GAMM</name>
<evidence type="ECO:0000313" key="3">
    <source>
        <dbReference type="EMBL" id="KRG59260.1"/>
    </source>
</evidence>
<gene>
    <name evidence="3" type="ORF">ABB22_03850</name>
</gene>
<keyword evidence="4" id="KW-1185">Reference proteome</keyword>
<accession>A0ABR5NMP4</accession>
<proteinExistence type="predicted"/>
<comment type="caution">
    <text evidence="3">The sequence shown here is derived from an EMBL/GenBank/DDBJ whole genome shotgun (WGS) entry which is preliminary data.</text>
</comment>
<organism evidence="3 4">
    <name type="scientific">Stenotrophomonas nitritireducens</name>
    <dbReference type="NCBI Taxonomy" id="83617"/>
    <lineage>
        <taxon>Bacteria</taxon>
        <taxon>Pseudomonadati</taxon>
        <taxon>Pseudomonadota</taxon>
        <taxon>Gammaproteobacteria</taxon>
        <taxon>Lysobacterales</taxon>
        <taxon>Lysobacteraceae</taxon>
        <taxon>Stenotrophomonas</taxon>
    </lineage>
</organism>
<dbReference type="EMBL" id="LDJG01000005">
    <property type="protein sequence ID" value="KRG59260.1"/>
    <property type="molecule type" value="Genomic_DNA"/>
</dbReference>
<feature type="compositionally biased region" description="Low complexity" evidence="1">
    <location>
        <begin position="151"/>
        <end position="163"/>
    </location>
</feature>
<feature type="signal peptide" evidence="2">
    <location>
        <begin position="1"/>
        <end position="22"/>
    </location>
</feature>
<keyword evidence="2" id="KW-0732">Signal</keyword>
<protein>
    <recommendedName>
        <fullName evidence="5">Copper resistance protein B</fullName>
    </recommendedName>
</protein>
<feature type="compositionally biased region" description="Low complexity" evidence="1">
    <location>
        <begin position="192"/>
        <end position="215"/>
    </location>
</feature>
<feature type="chain" id="PRO_5045404219" description="Copper resistance protein B" evidence="2">
    <location>
        <begin position="23"/>
        <end position="469"/>
    </location>
</feature>